<evidence type="ECO:0000313" key="2">
    <source>
        <dbReference type="Proteomes" id="UP000199202"/>
    </source>
</evidence>
<evidence type="ECO:0000313" key="1">
    <source>
        <dbReference type="EMBL" id="SDI63382.1"/>
    </source>
</evidence>
<dbReference type="AlphaFoldDB" id="A0A1G8M606"/>
<proteinExistence type="predicted"/>
<reference evidence="1 2" key="1">
    <citation type="submission" date="2016-10" db="EMBL/GenBank/DDBJ databases">
        <authorList>
            <person name="de Groot N.N."/>
        </authorList>
    </citation>
    <scope>NUCLEOTIDE SEQUENCE [LARGE SCALE GENOMIC DNA]</scope>
    <source>
        <strain evidence="1 2">CGMCC 4.6533</strain>
    </source>
</reference>
<accession>A0A1G8M606</accession>
<sequence>MDIEVLAGGDRLRQERLTRSLHHALLDVDGISVDYPDSEEISTDARKSGAATHVILAVTLLGAARPALQLLLTAIKEWSAIERNRKVRLTEGERSIEITVRPDEA</sequence>
<dbReference type="EMBL" id="FNDJ01000006">
    <property type="protein sequence ID" value="SDI63382.1"/>
    <property type="molecule type" value="Genomic_DNA"/>
</dbReference>
<organism evidence="1 2">
    <name type="scientific">Nonomuraea jiangxiensis</name>
    <dbReference type="NCBI Taxonomy" id="633440"/>
    <lineage>
        <taxon>Bacteria</taxon>
        <taxon>Bacillati</taxon>
        <taxon>Actinomycetota</taxon>
        <taxon>Actinomycetes</taxon>
        <taxon>Streptosporangiales</taxon>
        <taxon>Streptosporangiaceae</taxon>
        <taxon>Nonomuraea</taxon>
    </lineage>
</organism>
<dbReference type="OrthoDB" id="3701137at2"/>
<name>A0A1G8M606_9ACTN</name>
<keyword evidence="2" id="KW-1185">Reference proteome</keyword>
<dbReference type="Proteomes" id="UP000199202">
    <property type="component" value="Unassembled WGS sequence"/>
</dbReference>
<protein>
    <submittedName>
        <fullName evidence="1">Uncharacterized protein</fullName>
    </submittedName>
</protein>
<dbReference type="RefSeq" id="WP_090931775.1">
    <property type="nucleotide sequence ID" value="NZ_FNDJ01000006.1"/>
</dbReference>
<gene>
    <name evidence="1" type="ORF">SAMN05421869_106315</name>
</gene>